<reference evidence="2" key="1">
    <citation type="submission" date="2021-02" db="EMBL/GenBank/DDBJ databases">
        <authorList>
            <person name="Dougan E. K."/>
            <person name="Rhodes N."/>
            <person name="Thang M."/>
            <person name="Chan C."/>
        </authorList>
    </citation>
    <scope>NUCLEOTIDE SEQUENCE</scope>
</reference>
<dbReference type="Proteomes" id="UP000604046">
    <property type="component" value="Unassembled WGS sequence"/>
</dbReference>
<evidence type="ECO:0000256" key="1">
    <source>
        <dbReference type="SAM" id="MobiDB-lite"/>
    </source>
</evidence>
<keyword evidence="3" id="KW-1185">Reference proteome</keyword>
<protein>
    <submittedName>
        <fullName evidence="2">Uncharacterized protein</fullName>
    </submittedName>
</protein>
<evidence type="ECO:0000313" key="2">
    <source>
        <dbReference type="EMBL" id="CAE7416082.1"/>
    </source>
</evidence>
<gene>
    <name evidence="2" type="ORF">SNAT2548_LOCUS22624</name>
</gene>
<dbReference type="EMBL" id="CAJNDS010002294">
    <property type="protein sequence ID" value="CAE7416082.1"/>
    <property type="molecule type" value="Genomic_DNA"/>
</dbReference>
<comment type="caution">
    <text evidence="2">The sequence shown here is derived from an EMBL/GenBank/DDBJ whole genome shotgun (WGS) entry which is preliminary data.</text>
</comment>
<sequence>MGVSTSNLQGPWFFPESAQIVVVLNDARNIALLNGEELSALIQVEPQDELHHLTRESPASLSVSPNTILVVKFHAIVQGLQDTARCLGDIVLPLDHVARVCAGSLYQVWLPLQPALSPVLEEDHVDNFDKAVWKAARDPRKPMVCLSLYAGCIPQASKDYLFNASASEKADRFLGLLQSHTQHMRLLQALYREVRSNQAAQQLDLSRSKDGLADSWPTESRRFEAAGTPDLPGPKEARGDGEDVPRDDIKETLDYLREEIKATTADADARINKAAESVTTLKDMIQGKQVELIQRRKEVSRLWHDAESVELENQKLQVQLTRASLNAGAAPSF</sequence>
<accession>A0A812R2G1</accession>
<organism evidence="2 3">
    <name type="scientific">Symbiodinium natans</name>
    <dbReference type="NCBI Taxonomy" id="878477"/>
    <lineage>
        <taxon>Eukaryota</taxon>
        <taxon>Sar</taxon>
        <taxon>Alveolata</taxon>
        <taxon>Dinophyceae</taxon>
        <taxon>Suessiales</taxon>
        <taxon>Symbiodiniaceae</taxon>
        <taxon>Symbiodinium</taxon>
    </lineage>
</organism>
<proteinExistence type="predicted"/>
<dbReference type="OrthoDB" id="10319610at2759"/>
<evidence type="ECO:0000313" key="3">
    <source>
        <dbReference type="Proteomes" id="UP000604046"/>
    </source>
</evidence>
<name>A0A812R2G1_9DINO</name>
<dbReference type="AlphaFoldDB" id="A0A812R2G1"/>
<feature type="compositionally biased region" description="Basic and acidic residues" evidence="1">
    <location>
        <begin position="233"/>
        <end position="247"/>
    </location>
</feature>
<feature type="region of interest" description="Disordered" evidence="1">
    <location>
        <begin position="206"/>
        <end position="247"/>
    </location>
</feature>